<reference evidence="14 15" key="1">
    <citation type="submission" date="2008-03" db="EMBL/GenBank/DDBJ databases">
        <title>The Genome Sequence of Verticillium dahliae VdLs.17.</title>
        <authorList>
            <consortium name="The Broad Institute Genome Sequencing Platform"/>
            <person name="Ma L.-J.J."/>
            <person name="Klosterman S.J."/>
            <person name="Subbarao K."/>
            <person name="Dobinson K."/>
            <person name="Veronese P."/>
            <person name="Kang S."/>
            <person name="Gold S.E."/>
            <person name="Young S."/>
            <person name="Jaffe D."/>
            <person name="Gnerre S."/>
            <person name="Berlin A."/>
            <person name="Heiman D."/>
            <person name="Hepburn T."/>
            <person name="Sykes S."/>
            <person name="Alvarado L."/>
            <person name="Kodira C.D."/>
            <person name="Lander E."/>
            <person name="Galagan J."/>
            <person name="Nusbaum C."/>
            <person name="Birren B."/>
        </authorList>
    </citation>
    <scope>NUCLEOTIDE SEQUENCE [LARGE SCALE GENOMIC DNA]</scope>
    <source>
        <strain evidence="15">VdLs.17 / ATCC MYA-4575 / FGSC 10137</strain>
    </source>
</reference>
<evidence type="ECO:0000256" key="6">
    <source>
        <dbReference type="ARBA" id="ARBA00023157"/>
    </source>
</evidence>
<dbReference type="OrthoDB" id="6038816at2759"/>
<comment type="cofactor">
    <cofactor evidence="1">
        <name>Cu(2+)</name>
        <dbReference type="ChEBI" id="CHEBI:29036"/>
    </cofactor>
</comment>
<comment type="similarity">
    <text evidence="9">Belongs to the polysaccharide monooxygenase AA9 family.</text>
</comment>
<dbReference type="PANTHER" id="PTHR33353">
    <property type="entry name" value="PUTATIVE (AFU_ORTHOLOGUE AFUA_1G12560)-RELATED"/>
    <property type="match status" value="1"/>
</dbReference>
<feature type="signal peptide" evidence="12">
    <location>
        <begin position="1"/>
        <end position="19"/>
    </location>
</feature>
<dbReference type="OMA" id="PSHVQDY"/>
<sequence length="280" mass="30552">MKLSSIAAVLGLAVSQASGHYIFQRFAVGSTKYGVYEGIRQNTNQNHPVTGNESPFAVFDLASPDLRCNVGGASGAQTSVIDVKPGETFSFTLDTAVYHQGPISFFLSKAPSSVRAYDGSGKWLKFKDIGPTFSNGQATWPLRQTYEGQIPTCLPNGEYLLRVSQLGIHNPWPAGIPQFYTSCAQIRVTGSSADAGRFNPTLDIPGAFKETDPGYTVNIYQGISSYEVPGGKPVLEDFMSDGYMLPKHFQDMIKALIQLCRLDVYSEPNAQAENSWYHLV</sequence>
<dbReference type="EC" id="1.14.99.56" evidence="11"/>
<dbReference type="CDD" id="cd21175">
    <property type="entry name" value="LPMO_AA9"/>
    <property type="match status" value="1"/>
</dbReference>
<keyword evidence="4 12" id="KW-0732">Signal</keyword>
<name>G2X943_VERDV</name>
<dbReference type="STRING" id="498257.G2X943"/>
<evidence type="ECO:0000256" key="3">
    <source>
        <dbReference type="ARBA" id="ARBA00022525"/>
    </source>
</evidence>
<evidence type="ECO:0000256" key="11">
    <source>
        <dbReference type="ARBA" id="ARBA00047174"/>
    </source>
</evidence>
<evidence type="ECO:0000256" key="2">
    <source>
        <dbReference type="ARBA" id="ARBA00004613"/>
    </source>
</evidence>
<proteinExistence type="inferred from homology"/>
<evidence type="ECO:0000256" key="10">
    <source>
        <dbReference type="ARBA" id="ARBA00045077"/>
    </source>
</evidence>
<evidence type="ECO:0000256" key="8">
    <source>
        <dbReference type="ARBA" id="ARBA00023326"/>
    </source>
</evidence>
<dbReference type="InterPro" id="IPR005103">
    <property type="entry name" value="AA9_LPMO"/>
</dbReference>
<feature type="domain" description="Auxiliary Activity family 9 catalytic" evidence="13">
    <location>
        <begin position="20"/>
        <end position="224"/>
    </location>
</feature>
<comment type="catalytic activity">
    <reaction evidence="10">
        <text>[(1-&gt;4)-beta-D-glucosyl]n+m + reduced acceptor + O2 = 4-dehydro-beta-D-glucosyl-[(1-&gt;4)-beta-D-glucosyl]n-1 + [(1-&gt;4)-beta-D-glucosyl]m + acceptor + H2O.</text>
        <dbReference type="EC" id="1.14.99.56"/>
    </reaction>
</comment>
<dbReference type="GeneID" id="20708138"/>
<gene>
    <name evidence="14" type="ORF">VDAG_06675</name>
</gene>
<accession>G2X943</accession>
<keyword evidence="6" id="KW-1015">Disulfide bond</keyword>
<evidence type="ECO:0000256" key="1">
    <source>
        <dbReference type="ARBA" id="ARBA00001973"/>
    </source>
</evidence>
<evidence type="ECO:0000313" key="15">
    <source>
        <dbReference type="Proteomes" id="UP000001611"/>
    </source>
</evidence>
<evidence type="ECO:0000256" key="9">
    <source>
        <dbReference type="ARBA" id="ARBA00044502"/>
    </source>
</evidence>
<keyword evidence="15" id="KW-1185">Reference proteome</keyword>
<dbReference type="Proteomes" id="UP000001611">
    <property type="component" value="Unassembled WGS sequence"/>
</dbReference>
<comment type="subcellular location">
    <subcellularLocation>
        <location evidence="2">Secreted</location>
    </subcellularLocation>
</comment>
<dbReference type="RefSeq" id="XP_009657674.1">
    <property type="nucleotide sequence ID" value="XM_009659379.1"/>
</dbReference>
<feature type="chain" id="PRO_5003439263" description="lytic cellulose monooxygenase (C4-dehydrogenating)" evidence="12">
    <location>
        <begin position="20"/>
        <end position="280"/>
    </location>
</feature>
<evidence type="ECO:0000259" key="13">
    <source>
        <dbReference type="Pfam" id="PF03443"/>
    </source>
</evidence>
<dbReference type="GO" id="GO:0030245">
    <property type="term" value="P:cellulose catabolic process"/>
    <property type="evidence" value="ECO:0007669"/>
    <property type="project" value="UniProtKB-KW"/>
</dbReference>
<dbReference type="KEGG" id="vda:VDAG_06675"/>
<dbReference type="eggNOG" id="ENOG502SJNZ">
    <property type="taxonomic scope" value="Eukaryota"/>
</dbReference>
<dbReference type="HOGENOM" id="CLU_031730_4_2_1"/>
<dbReference type="InParanoid" id="G2X943"/>
<dbReference type="Gene3D" id="2.70.50.70">
    <property type="match status" value="1"/>
</dbReference>
<dbReference type="InterPro" id="IPR049892">
    <property type="entry name" value="AA9"/>
</dbReference>
<dbReference type="AlphaFoldDB" id="G2X943"/>
<evidence type="ECO:0000256" key="7">
    <source>
        <dbReference type="ARBA" id="ARBA00023277"/>
    </source>
</evidence>
<evidence type="ECO:0000256" key="12">
    <source>
        <dbReference type="SAM" id="SignalP"/>
    </source>
</evidence>
<reference evidence="15" key="2">
    <citation type="journal article" date="2011" name="PLoS Pathog.">
        <title>Comparative genomics yields insights into niche adaptation of plant vascular wilt pathogens.</title>
        <authorList>
            <person name="Klosterman S.J."/>
            <person name="Subbarao K.V."/>
            <person name="Kang S."/>
            <person name="Veronese P."/>
            <person name="Gold S.E."/>
            <person name="Thomma B.P.H.J."/>
            <person name="Chen Z."/>
            <person name="Henrissat B."/>
            <person name="Lee Y.-H."/>
            <person name="Park J."/>
            <person name="Garcia-Pedrajas M.D."/>
            <person name="Barbara D.J."/>
            <person name="Anchieta A."/>
            <person name="de Jonge R."/>
            <person name="Santhanam P."/>
            <person name="Maruthachalam K."/>
            <person name="Atallah Z."/>
            <person name="Amyotte S.G."/>
            <person name="Paz Z."/>
            <person name="Inderbitzin P."/>
            <person name="Hayes R.J."/>
            <person name="Heiman D.I."/>
            <person name="Young S."/>
            <person name="Zeng Q."/>
            <person name="Engels R."/>
            <person name="Galagan J."/>
            <person name="Cuomo C.A."/>
            <person name="Dobinson K.F."/>
            <person name="Ma L.-J."/>
        </authorList>
    </citation>
    <scope>NUCLEOTIDE SEQUENCE [LARGE SCALE GENOMIC DNA]</scope>
    <source>
        <strain evidence="15">VdLs.17 / ATCC MYA-4575 / FGSC 10137</strain>
    </source>
</reference>
<protein>
    <recommendedName>
        <fullName evidence="11">lytic cellulose monooxygenase (C4-dehydrogenating)</fullName>
        <ecNumber evidence="11">1.14.99.56</ecNumber>
    </recommendedName>
</protein>
<keyword evidence="3" id="KW-0964">Secreted</keyword>
<evidence type="ECO:0000256" key="4">
    <source>
        <dbReference type="ARBA" id="ARBA00022729"/>
    </source>
</evidence>
<organism evidence="14 15">
    <name type="scientific">Verticillium dahliae (strain VdLs.17 / ATCC MYA-4575 / FGSC 10137)</name>
    <name type="common">Verticillium wilt</name>
    <dbReference type="NCBI Taxonomy" id="498257"/>
    <lineage>
        <taxon>Eukaryota</taxon>
        <taxon>Fungi</taxon>
        <taxon>Dikarya</taxon>
        <taxon>Ascomycota</taxon>
        <taxon>Pezizomycotina</taxon>
        <taxon>Sordariomycetes</taxon>
        <taxon>Hypocreomycetidae</taxon>
        <taxon>Glomerellales</taxon>
        <taxon>Plectosphaerellaceae</taxon>
        <taxon>Verticillium</taxon>
    </lineage>
</organism>
<keyword evidence="7" id="KW-0119">Carbohydrate metabolism</keyword>
<dbReference type="GO" id="GO:0005576">
    <property type="term" value="C:extracellular region"/>
    <property type="evidence" value="ECO:0007669"/>
    <property type="project" value="UniProtKB-SubCell"/>
</dbReference>
<evidence type="ECO:0000313" key="14">
    <source>
        <dbReference type="EMBL" id="EGY15511.1"/>
    </source>
</evidence>
<dbReference type="PANTHER" id="PTHR33353:SF11">
    <property type="entry name" value="GLYCOSYLHYDROLASE FAMILY 61-7 PROTEIN"/>
    <property type="match status" value="1"/>
</dbReference>
<dbReference type="EMBL" id="DS572708">
    <property type="protein sequence ID" value="EGY15511.1"/>
    <property type="molecule type" value="Genomic_DNA"/>
</dbReference>
<keyword evidence="8" id="KW-0624">Polysaccharide degradation</keyword>
<keyword evidence="5" id="KW-0136">Cellulose degradation</keyword>
<evidence type="ECO:0000256" key="5">
    <source>
        <dbReference type="ARBA" id="ARBA00023001"/>
    </source>
</evidence>
<dbReference type="Pfam" id="PF03443">
    <property type="entry name" value="AA9"/>
    <property type="match status" value="1"/>
</dbReference>